<dbReference type="SMART" id="SM00822">
    <property type="entry name" value="PKS_KR"/>
    <property type="match status" value="1"/>
</dbReference>
<dbReference type="GO" id="GO:0016491">
    <property type="term" value="F:oxidoreductase activity"/>
    <property type="evidence" value="ECO:0007669"/>
    <property type="project" value="UniProtKB-KW"/>
</dbReference>
<proteinExistence type="inferred from homology"/>
<dbReference type="RefSeq" id="WP_353979582.1">
    <property type="nucleotide sequence ID" value="NZ_CP159578.1"/>
</dbReference>
<evidence type="ECO:0000256" key="2">
    <source>
        <dbReference type="ARBA" id="ARBA00023002"/>
    </source>
</evidence>
<evidence type="ECO:0000259" key="4">
    <source>
        <dbReference type="SMART" id="SM00822"/>
    </source>
</evidence>
<accession>A0AB74UB22</accession>
<dbReference type="Gene3D" id="3.40.50.720">
    <property type="entry name" value="NAD(P)-binding Rossmann-like Domain"/>
    <property type="match status" value="1"/>
</dbReference>
<name>A0AB74UB22_9GAMM</name>
<dbReference type="NCBIfam" id="NF006565">
    <property type="entry name" value="PRK09072.1"/>
    <property type="match status" value="1"/>
</dbReference>
<dbReference type="PANTHER" id="PTHR42901">
    <property type="entry name" value="ALCOHOL DEHYDROGENASE"/>
    <property type="match status" value="1"/>
</dbReference>
<dbReference type="PRINTS" id="PR00081">
    <property type="entry name" value="GDHRDH"/>
</dbReference>
<dbReference type="AlphaFoldDB" id="A0AB74UB22"/>
<dbReference type="EMBL" id="CP159578">
    <property type="protein sequence ID" value="XCJ78604.1"/>
    <property type="molecule type" value="Genomic_DNA"/>
</dbReference>
<evidence type="ECO:0000256" key="1">
    <source>
        <dbReference type="ARBA" id="ARBA00006484"/>
    </source>
</evidence>
<protein>
    <submittedName>
        <fullName evidence="5">SDR family oxidoreductase</fullName>
    </submittedName>
</protein>
<dbReference type="CDD" id="cd05233">
    <property type="entry name" value="SDR_c"/>
    <property type="match status" value="1"/>
</dbReference>
<gene>
    <name evidence="5" type="ORF">ABV408_14335</name>
</gene>
<dbReference type="InterPro" id="IPR057326">
    <property type="entry name" value="KR_dom"/>
</dbReference>
<evidence type="ECO:0000313" key="5">
    <source>
        <dbReference type="EMBL" id="XCJ78604.1"/>
    </source>
</evidence>
<reference evidence="5" key="1">
    <citation type="submission" date="2024-06" db="EMBL/GenBank/DDBJ databases">
        <title>Complete genome of Salinicola endophyticus HNIBRBA4755.</title>
        <authorList>
            <person name="Shin S.Y."/>
            <person name="Kang H."/>
            <person name="Song J."/>
        </authorList>
    </citation>
    <scope>NUCLEOTIDE SEQUENCE</scope>
    <source>
        <strain evidence="5">HNIBRBA4755</strain>
    </source>
</reference>
<dbReference type="SUPFAM" id="SSF51735">
    <property type="entry name" value="NAD(P)-binding Rossmann-fold domains"/>
    <property type="match status" value="1"/>
</dbReference>
<dbReference type="InterPro" id="IPR036291">
    <property type="entry name" value="NAD(P)-bd_dom_sf"/>
</dbReference>
<sequence>MRWSDRRILVTGASGGIGGALIAKLADTGATLLIVGRNQTVLTRLAALAPERIHVLGADLAQAEDRRRVVEAANEARIDMLINAAGSNQFGLFEEQAPAAISAMVELNVTATLLLTQALLPRLLHHDRAWVVNVGSAFGAIGHPGYATYCATKFALRGFSQALRRELADTPVAVLHIAPRATRTGMNSAAADSLNAALGNAVDAPEAVAAAIVSSIEKRTRERQLGWPECLLVRLNGLLPGLVDRALKKRLPIIQRHARRVSTPSS</sequence>
<dbReference type="InterPro" id="IPR002347">
    <property type="entry name" value="SDR_fam"/>
</dbReference>
<organism evidence="5">
    <name type="scientific">Salinicola endophyticus</name>
    <dbReference type="NCBI Taxonomy" id="1949083"/>
    <lineage>
        <taxon>Bacteria</taxon>
        <taxon>Pseudomonadati</taxon>
        <taxon>Pseudomonadota</taxon>
        <taxon>Gammaproteobacteria</taxon>
        <taxon>Oceanospirillales</taxon>
        <taxon>Halomonadaceae</taxon>
        <taxon>Salinicola</taxon>
    </lineage>
</organism>
<dbReference type="InterPro" id="IPR020904">
    <property type="entry name" value="Sc_DH/Rdtase_CS"/>
</dbReference>
<dbReference type="PANTHER" id="PTHR42901:SF1">
    <property type="entry name" value="ALCOHOL DEHYDROGENASE"/>
    <property type="match status" value="1"/>
</dbReference>
<evidence type="ECO:0000256" key="3">
    <source>
        <dbReference type="RuleBase" id="RU000363"/>
    </source>
</evidence>
<feature type="domain" description="Ketoreductase" evidence="4">
    <location>
        <begin position="6"/>
        <end position="230"/>
    </location>
</feature>
<dbReference type="PROSITE" id="PS00061">
    <property type="entry name" value="ADH_SHORT"/>
    <property type="match status" value="1"/>
</dbReference>
<comment type="similarity">
    <text evidence="1 3">Belongs to the short-chain dehydrogenases/reductases (SDR) family.</text>
</comment>
<dbReference type="Pfam" id="PF00106">
    <property type="entry name" value="adh_short"/>
    <property type="match status" value="1"/>
</dbReference>
<dbReference type="PRINTS" id="PR00080">
    <property type="entry name" value="SDRFAMILY"/>
</dbReference>
<keyword evidence="2" id="KW-0560">Oxidoreductase</keyword>